<evidence type="ECO:0000313" key="2">
    <source>
        <dbReference type="EMBL" id="GAA2670378.1"/>
    </source>
</evidence>
<name>A0ABP6EKS8_9ACTN</name>
<proteinExistence type="predicted"/>
<dbReference type="EMBL" id="BAAARK010000015">
    <property type="protein sequence ID" value="GAA2670378.1"/>
    <property type="molecule type" value="Genomic_DNA"/>
</dbReference>
<accession>A0ABP6EKS8</accession>
<protein>
    <submittedName>
        <fullName evidence="2">Uncharacterized protein</fullName>
    </submittedName>
</protein>
<dbReference type="Proteomes" id="UP001500994">
    <property type="component" value="Unassembled WGS sequence"/>
</dbReference>
<gene>
    <name evidence="2" type="ORF">GCM10009864_45520</name>
</gene>
<comment type="caution">
    <text evidence="2">The sequence shown here is derived from an EMBL/GenBank/DDBJ whole genome shotgun (WGS) entry which is preliminary data.</text>
</comment>
<reference evidence="3" key="1">
    <citation type="journal article" date="2019" name="Int. J. Syst. Evol. Microbiol.">
        <title>The Global Catalogue of Microorganisms (GCM) 10K type strain sequencing project: providing services to taxonomists for standard genome sequencing and annotation.</title>
        <authorList>
            <consortium name="The Broad Institute Genomics Platform"/>
            <consortium name="The Broad Institute Genome Sequencing Center for Infectious Disease"/>
            <person name="Wu L."/>
            <person name="Ma J."/>
        </authorList>
    </citation>
    <scope>NUCLEOTIDE SEQUENCE [LARGE SCALE GENOMIC DNA]</scope>
    <source>
        <strain evidence="3">JCM 16374</strain>
    </source>
</reference>
<evidence type="ECO:0000313" key="3">
    <source>
        <dbReference type="Proteomes" id="UP001500994"/>
    </source>
</evidence>
<sequence>MAPVERHPVRGQRPAVRGPLRRGPVRRPVVRRPARRHGHRRRAAAQPGAGRHSRDPRRVLEEPPAPVVLRLAPVVAGPLTSHRPTIPTATCAAGVRVRIRAAILAAGLARSGNNTAGPIEITLGVAARPPNGAGRRAAADTRS</sequence>
<keyword evidence="3" id="KW-1185">Reference proteome</keyword>
<organism evidence="2 3">
    <name type="scientific">Streptomyces lunalinharesii</name>
    <dbReference type="NCBI Taxonomy" id="333384"/>
    <lineage>
        <taxon>Bacteria</taxon>
        <taxon>Bacillati</taxon>
        <taxon>Actinomycetota</taxon>
        <taxon>Actinomycetes</taxon>
        <taxon>Kitasatosporales</taxon>
        <taxon>Streptomycetaceae</taxon>
        <taxon>Streptomyces</taxon>
    </lineage>
</organism>
<feature type="region of interest" description="Disordered" evidence="1">
    <location>
        <begin position="1"/>
        <end position="64"/>
    </location>
</feature>
<evidence type="ECO:0000256" key="1">
    <source>
        <dbReference type="SAM" id="MobiDB-lite"/>
    </source>
</evidence>
<feature type="compositionally biased region" description="Basic residues" evidence="1">
    <location>
        <begin position="19"/>
        <end position="43"/>
    </location>
</feature>
<feature type="compositionally biased region" description="Basic and acidic residues" evidence="1">
    <location>
        <begin position="52"/>
        <end position="61"/>
    </location>
</feature>